<reference evidence="3 4" key="1">
    <citation type="journal article" date="2016" name="Mol. Biol. Evol.">
        <title>Comparative Genomics of Early-Diverging Mushroom-Forming Fungi Provides Insights into the Origins of Lignocellulose Decay Capabilities.</title>
        <authorList>
            <person name="Nagy L.G."/>
            <person name="Riley R."/>
            <person name="Tritt A."/>
            <person name="Adam C."/>
            <person name="Daum C."/>
            <person name="Floudas D."/>
            <person name="Sun H."/>
            <person name="Yadav J.S."/>
            <person name="Pangilinan J."/>
            <person name="Larsson K.H."/>
            <person name="Matsuura K."/>
            <person name="Barry K."/>
            <person name="Labutti K."/>
            <person name="Kuo R."/>
            <person name="Ohm R.A."/>
            <person name="Bhattacharya S.S."/>
            <person name="Shirouzu T."/>
            <person name="Yoshinaga Y."/>
            <person name="Martin F.M."/>
            <person name="Grigoriev I.V."/>
            <person name="Hibbett D.S."/>
        </authorList>
    </citation>
    <scope>NUCLEOTIDE SEQUENCE [LARGE SCALE GENOMIC DNA]</scope>
    <source>
        <strain evidence="3 4">L-15889</strain>
    </source>
</reference>
<keyword evidence="4" id="KW-1185">Reference proteome</keyword>
<feature type="transmembrane region" description="Helical" evidence="1">
    <location>
        <begin position="45"/>
        <end position="63"/>
    </location>
</feature>
<name>A0A165NXG3_9APHY</name>
<feature type="domain" description="DUF6533" evidence="2">
    <location>
        <begin position="15"/>
        <end position="55"/>
    </location>
</feature>
<sequence>MSLVIGDIRATFAFLVCSKAIYSYDRCITLSREVGLIWQGRRMSVANVLYILLHVSVAAYQYIDVAEVMTTDCNVSGYISQVVQGCAAALFHISNGGFMALRAHTINNGSMWLAAVIFLLSLVNAAFIIYQICTLDPVTVPPPIGCVMLSNVSARALQTMVIVEQACTLLVVSIWRHASRVNIINHVRVDTSTPLETTTILLRDGIMYSVTILALLIANTTLSLAYISIAIVLSDMSY</sequence>
<accession>A0A165NXG3</accession>
<evidence type="ECO:0000259" key="2">
    <source>
        <dbReference type="Pfam" id="PF20151"/>
    </source>
</evidence>
<dbReference type="EMBL" id="KV429075">
    <property type="protein sequence ID" value="KZT67498.1"/>
    <property type="molecule type" value="Genomic_DNA"/>
</dbReference>
<evidence type="ECO:0000256" key="1">
    <source>
        <dbReference type="SAM" id="Phobius"/>
    </source>
</evidence>
<organism evidence="3 4">
    <name type="scientific">Daedalea quercina L-15889</name>
    <dbReference type="NCBI Taxonomy" id="1314783"/>
    <lineage>
        <taxon>Eukaryota</taxon>
        <taxon>Fungi</taxon>
        <taxon>Dikarya</taxon>
        <taxon>Basidiomycota</taxon>
        <taxon>Agaricomycotina</taxon>
        <taxon>Agaricomycetes</taxon>
        <taxon>Polyporales</taxon>
        <taxon>Fomitopsis</taxon>
    </lineage>
</organism>
<dbReference type="AlphaFoldDB" id="A0A165NXG3"/>
<feature type="transmembrane region" description="Helical" evidence="1">
    <location>
        <begin position="75"/>
        <end position="98"/>
    </location>
</feature>
<gene>
    <name evidence="3" type="ORF">DAEQUDRAFT_386976</name>
</gene>
<evidence type="ECO:0000313" key="4">
    <source>
        <dbReference type="Proteomes" id="UP000076727"/>
    </source>
</evidence>
<feature type="transmembrane region" description="Helical" evidence="1">
    <location>
        <begin position="206"/>
        <end position="233"/>
    </location>
</feature>
<proteinExistence type="predicted"/>
<keyword evidence="1" id="KW-0812">Transmembrane</keyword>
<feature type="transmembrane region" description="Helical" evidence="1">
    <location>
        <begin position="110"/>
        <end position="132"/>
    </location>
</feature>
<keyword evidence="1" id="KW-1133">Transmembrane helix</keyword>
<dbReference type="InterPro" id="IPR045340">
    <property type="entry name" value="DUF6533"/>
</dbReference>
<dbReference type="Proteomes" id="UP000076727">
    <property type="component" value="Unassembled WGS sequence"/>
</dbReference>
<protein>
    <recommendedName>
        <fullName evidence="2">DUF6533 domain-containing protein</fullName>
    </recommendedName>
</protein>
<dbReference type="Pfam" id="PF20151">
    <property type="entry name" value="DUF6533"/>
    <property type="match status" value="1"/>
</dbReference>
<evidence type="ECO:0000313" key="3">
    <source>
        <dbReference type="EMBL" id="KZT67498.1"/>
    </source>
</evidence>
<dbReference type="OrthoDB" id="10561461at2759"/>
<keyword evidence="1" id="KW-0472">Membrane</keyword>